<accession>A0A8K0R610</accession>
<evidence type="ECO:0000313" key="1">
    <source>
        <dbReference type="EMBL" id="KAH7088441.1"/>
    </source>
</evidence>
<evidence type="ECO:0000313" key="2">
    <source>
        <dbReference type="Proteomes" id="UP000813461"/>
    </source>
</evidence>
<dbReference type="AlphaFoldDB" id="A0A8K0R610"/>
<sequence length="197" mass="22760">MPFPGYIDHPLLPASAPKGQSHVFKDGELLWEILEPENAEEYELCDYLPTLLHHLEDFSEALERFFDPKVKTFKFIHHKSENLLLPLAILRKGKTVICGRFEIHDGIDEAYWETITKTELTKVAPDAEWKTTWSACSAKAKLPIDACWDSGYFRVSRECLKSGDYNSMARRFGWKLVTQPFWEKTSKGTEFVLETSK</sequence>
<gene>
    <name evidence="1" type="ORF">FB567DRAFT_591836</name>
</gene>
<dbReference type="OrthoDB" id="3793027at2759"/>
<organism evidence="1 2">
    <name type="scientific">Paraphoma chrysanthemicola</name>
    <dbReference type="NCBI Taxonomy" id="798071"/>
    <lineage>
        <taxon>Eukaryota</taxon>
        <taxon>Fungi</taxon>
        <taxon>Dikarya</taxon>
        <taxon>Ascomycota</taxon>
        <taxon>Pezizomycotina</taxon>
        <taxon>Dothideomycetes</taxon>
        <taxon>Pleosporomycetidae</taxon>
        <taxon>Pleosporales</taxon>
        <taxon>Pleosporineae</taxon>
        <taxon>Phaeosphaeriaceae</taxon>
        <taxon>Paraphoma</taxon>
    </lineage>
</organism>
<dbReference type="EMBL" id="JAGMVJ010000008">
    <property type="protein sequence ID" value="KAH7088441.1"/>
    <property type="molecule type" value="Genomic_DNA"/>
</dbReference>
<name>A0A8K0R610_9PLEO</name>
<reference evidence="1" key="1">
    <citation type="journal article" date="2021" name="Nat. Commun.">
        <title>Genetic determinants of endophytism in the Arabidopsis root mycobiome.</title>
        <authorList>
            <person name="Mesny F."/>
            <person name="Miyauchi S."/>
            <person name="Thiergart T."/>
            <person name="Pickel B."/>
            <person name="Atanasova L."/>
            <person name="Karlsson M."/>
            <person name="Huettel B."/>
            <person name="Barry K.W."/>
            <person name="Haridas S."/>
            <person name="Chen C."/>
            <person name="Bauer D."/>
            <person name="Andreopoulos W."/>
            <person name="Pangilinan J."/>
            <person name="LaButti K."/>
            <person name="Riley R."/>
            <person name="Lipzen A."/>
            <person name="Clum A."/>
            <person name="Drula E."/>
            <person name="Henrissat B."/>
            <person name="Kohler A."/>
            <person name="Grigoriev I.V."/>
            <person name="Martin F.M."/>
            <person name="Hacquard S."/>
        </authorList>
    </citation>
    <scope>NUCLEOTIDE SEQUENCE</scope>
    <source>
        <strain evidence="1">MPI-SDFR-AT-0120</strain>
    </source>
</reference>
<dbReference type="Proteomes" id="UP000813461">
    <property type="component" value="Unassembled WGS sequence"/>
</dbReference>
<comment type="caution">
    <text evidence="1">The sequence shown here is derived from an EMBL/GenBank/DDBJ whole genome shotgun (WGS) entry which is preliminary data.</text>
</comment>
<protein>
    <submittedName>
        <fullName evidence="1">Uncharacterized protein</fullName>
    </submittedName>
</protein>
<proteinExistence type="predicted"/>
<keyword evidence="2" id="KW-1185">Reference proteome</keyword>